<evidence type="ECO:0000313" key="2">
    <source>
        <dbReference type="Proteomes" id="UP001042704"/>
    </source>
</evidence>
<reference evidence="1" key="1">
    <citation type="journal article" date="2001" name="Int. J. Syst. Evol. Microbiol.">
        <title>Methanofollis aquaemaris sp. nov., a methanogen isolated from an aquaculture fish pond.</title>
        <authorList>
            <person name="Lai M.C."/>
            <person name="Chen S.C."/>
        </authorList>
    </citation>
    <scope>NUCLEOTIDE SEQUENCE</scope>
    <source>
        <strain evidence="1">N2F9704</strain>
    </source>
</reference>
<dbReference type="EMBL" id="CP036172">
    <property type="protein sequence ID" value="QSZ66697.1"/>
    <property type="molecule type" value="Genomic_DNA"/>
</dbReference>
<evidence type="ECO:0000313" key="1">
    <source>
        <dbReference type="EMBL" id="QSZ66697.1"/>
    </source>
</evidence>
<gene>
    <name evidence="1" type="primary">cfbE</name>
    <name evidence="1" type="ORF">RJ40_03900</name>
</gene>
<dbReference type="AlphaFoldDB" id="A0A8A3S354"/>
<dbReference type="Proteomes" id="UP001042704">
    <property type="component" value="Chromosome"/>
</dbReference>
<dbReference type="GeneID" id="76423476"/>
<dbReference type="RefSeq" id="WP_265582056.1">
    <property type="nucleotide sequence ID" value="NZ_CP036172.1"/>
</dbReference>
<dbReference type="NCBIfam" id="NF033197">
    <property type="entry name" value="F430_CfbE"/>
    <property type="match status" value="1"/>
</dbReference>
<organism evidence="1 2">
    <name type="scientific">Methanofollis aquaemaris</name>
    <dbReference type="NCBI Taxonomy" id="126734"/>
    <lineage>
        <taxon>Archaea</taxon>
        <taxon>Methanobacteriati</taxon>
        <taxon>Methanobacteriota</taxon>
        <taxon>Stenosarchaea group</taxon>
        <taxon>Methanomicrobia</taxon>
        <taxon>Methanomicrobiales</taxon>
        <taxon>Methanomicrobiaceae</taxon>
        <taxon>Methanofollis</taxon>
    </lineage>
</organism>
<dbReference type="SUPFAM" id="SSF53623">
    <property type="entry name" value="MurD-like peptide ligases, catalytic domain"/>
    <property type="match status" value="1"/>
</dbReference>
<protein>
    <submittedName>
        <fullName evidence="1">Coenzyme F430 synthase</fullName>
    </submittedName>
</protein>
<name>A0A8A3S354_9EURY</name>
<proteinExistence type="predicted"/>
<dbReference type="InterPro" id="IPR036565">
    <property type="entry name" value="Mur-like_cat_sf"/>
</dbReference>
<sequence length="393" mass="40888">MRVLVLDTIHGGTEIAEALEGAGHTVDAVDVYRGEVGISVAEAARRSYDLIVAPVHLDPDHPLLRRGPEVITHHEAVRLLLLSSRPGLMVEVTGARGKTTTATALAHVLGGRGVLHTSMGTFVFPERRRLWRRSITPASVLPAAREAVKCGGWLIAEESLGVSGAGDLAVLTSGDDYPCAAGKRRAITEKVRSLAAAARVLVPAGVTVPGAVGADEVAVVEGTHCIYRYGEVQGSFENPLLALRGYRTPLQMAAVAACLLGRDPTGLADFAPLTGRMAVSREHGRLTVDCANSGACREIAADAAAYARALGGGAPFVLVIGTEGQTICEGFPADEVVAAVQEIGPDKTVIVGDYDADDLPAGAVTAADLEDGISRAEQMSNGGTIVLAVKTWR</sequence>
<dbReference type="KEGG" id="maqe:RJ40_03900"/>
<keyword evidence="2" id="KW-1185">Reference proteome</keyword>
<dbReference type="GO" id="GO:0005524">
    <property type="term" value="F:ATP binding"/>
    <property type="evidence" value="ECO:0007669"/>
    <property type="project" value="InterPro"/>
</dbReference>
<reference evidence="1" key="2">
    <citation type="submission" date="2019-02" db="EMBL/GenBank/DDBJ databases">
        <authorList>
            <person name="Chen S.-C."/>
            <person name="Chien H.-H."/>
            <person name="Lai M.-C."/>
        </authorList>
    </citation>
    <scope>NUCLEOTIDE SEQUENCE</scope>
    <source>
        <strain evidence="1">N2F9704</strain>
    </source>
</reference>
<accession>A0A8A3S354</accession>